<evidence type="ECO:0000256" key="3">
    <source>
        <dbReference type="ARBA" id="ARBA00006810"/>
    </source>
</evidence>
<keyword evidence="5" id="KW-0813">Transport</keyword>
<comment type="subunit">
    <text evidence="4">F-type ATPases have 2 components, CF(1) - the catalytic core - and CF(0) - the membrane proton channel. CF(1) has five subunits: alpha(3), beta(3), gamma(1), delta(1), epsilon(1). CF(0) has three main subunits: a, b and c.</text>
</comment>
<evidence type="ECO:0000256" key="7">
    <source>
        <dbReference type="ARBA" id="ARBA00022692"/>
    </source>
</evidence>
<keyword evidence="9 14" id="KW-1133">Transmembrane helix</keyword>
<dbReference type="Pfam" id="PF00119">
    <property type="entry name" value="ATP-synt_A"/>
    <property type="match status" value="1"/>
</dbReference>
<evidence type="ECO:0000256" key="8">
    <source>
        <dbReference type="ARBA" id="ARBA00022781"/>
    </source>
</evidence>
<dbReference type="InterPro" id="IPR000568">
    <property type="entry name" value="ATP_synth_F0_asu"/>
</dbReference>
<dbReference type="NCBIfam" id="TIGR01131">
    <property type="entry name" value="ATP_synt_6_or_A"/>
    <property type="match status" value="1"/>
</dbReference>
<dbReference type="InterPro" id="IPR045083">
    <property type="entry name" value="ATP_synth_F0_asu_bact/mt"/>
</dbReference>
<dbReference type="AlphaFoldDB" id="A0A076VI53"/>
<keyword evidence="7 14" id="KW-0812">Transmembrane</keyword>
<evidence type="ECO:0000256" key="10">
    <source>
        <dbReference type="ARBA" id="ARBA00023065"/>
    </source>
</evidence>
<feature type="transmembrane region" description="Helical" evidence="14">
    <location>
        <begin position="124"/>
        <end position="145"/>
    </location>
</feature>
<gene>
    <name evidence="15" type="primary">atp6</name>
    <name evidence="15" type="ORF">EN44_g05</name>
</gene>
<organism evidence="15">
    <name type="scientific">Neochloris aquatica</name>
    <dbReference type="NCBI Taxonomy" id="3099"/>
    <lineage>
        <taxon>Eukaryota</taxon>
        <taxon>Viridiplantae</taxon>
        <taxon>Chlorophyta</taxon>
        <taxon>core chlorophytes</taxon>
        <taxon>Chlorophyceae</taxon>
        <taxon>CS clade</taxon>
        <taxon>Sphaeropleales</taxon>
        <taxon>Neochloridaceae</taxon>
        <taxon>Neochloris</taxon>
    </lineage>
</organism>
<comment type="similarity">
    <text evidence="3">Belongs to the ATPase A chain family.</text>
</comment>
<dbReference type="PANTHER" id="PTHR11410">
    <property type="entry name" value="ATP SYNTHASE SUBUNIT A"/>
    <property type="match status" value="1"/>
</dbReference>
<feature type="transmembrane region" description="Helical" evidence="14">
    <location>
        <begin position="157"/>
        <end position="175"/>
    </location>
</feature>
<keyword evidence="15" id="KW-0496">Mitochondrion</keyword>
<evidence type="ECO:0000256" key="6">
    <source>
        <dbReference type="ARBA" id="ARBA00022547"/>
    </source>
</evidence>
<dbReference type="PRINTS" id="PR00123">
    <property type="entry name" value="ATPASEA"/>
</dbReference>
<evidence type="ECO:0000256" key="11">
    <source>
        <dbReference type="ARBA" id="ARBA00023136"/>
    </source>
</evidence>
<keyword evidence="12" id="KW-0066">ATP synthesis</keyword>
<dbReference type="PANTHER" id="PTHR11410:SF0">
    <property type="entry name" value="ATP SYNTHASE SUBUNIT A"/>
    <property type="match status" value="1"/>
</dbReference>
<sequence length="292" mass="32696">MISNLHQYDMNTVRPSLAEAWSAVPLVSLHLPLNFVFSRSVWAVTAAVVIFLLTFLHLACAPYLSNGFVSYTVKSILQFWNNSVLERVHYKWRDVSRRPTLISNTVTKPLGFFSLNPIQRKTSGVWVTVLFFVLLCSNLFGLVPLCSLVTGQAGTTLGLSILLLILITVAGMQRLKLRFVKLFLPSGPSWPMAPLFILLESISYSFRAISLGVRLWRNLLSGHMLLHLFLRFSLIPFFCTNRIILAPITALALALLMTLTGLETMVLVLQSGVFGLLASFYLTEVLSKQDNF</sequence>
<dbReference type="GO" id="GO:0046933">
    <property type="term" value="F:proton-transporting ATP synthase activity, rotational mechanism"/>
    <property type="evidence" value="ECO:0007669"/>
    <property type="project" value="TreeGrafter"/>
</dbReference>
<name>A0A076VI53_9CHLO</name>
<keyword evidence="11 14" id="KW-0472">Membrane</keyword>
<dbReference type="InterPro" id="IPR035908">
    <property type="entry name" value="F0_ATP_A_sf"/>
</dbReference>
<evidence type="ECO:0000256" key="4">
    <source>
        <dbReference type="ARBA" id="ARBA00011648"/>
    </source>
</evidence>
<evidence type="ECO:0000313" key="15">
    <source>
        <dbReference type="EMBL" id="AIK29159.1"/>
    </source>
</evidence>
<protein>
    <recommendedName>
        <fullName evidence="13">ATP synthase subunit a</fullName>
    </recommendedName>
</protein>
<evidence type="ECO:0000256" key="2">
    <source>
        <dbReference type="ARBA" id="ARBA00004141"/>
    </source>
</evidence>
<evidence type="ECO:0000256" key="13">
    <source>
        <dbReference type="RuleBase" id="RU004450"/>
    </source>
</evidence>
<evidence type="ECO:0000256" key="12">
    <source>
        <dbReference type="ARBA" id="ARBA00023310"/>
    </source>
</evidence>
<evidence type="ECO:0000256" key="5">
    <source>
        <dbReference type="ARBA" id="ARBA00022448"/>
    </source>
</evidence>
<dbReference type="Gene3D" id="1.20.120.220">
    <property type="entry name" value="ATP synthase, F0 complex, subunit A"/>
    <property type="match status" value="1"/>
</dbReference>
<keyword evidence="10" id="KW-0406">Ion transport</keyword>
<dbReference type="GO" id="GO:0045259">
    <property type="term" value="C:proton-transporting ATP synthase complex"/>
    <property type="evidence" value="ECO:0007669"/>
    <property type="project" value="UniProtKB-KW"/>
</dbReference>
<feature type="transmembrane region" description="Helical" evidence="14">
    <location>
        <begin position="44"/>
        <end position="64"/>
    </location>
</feature>
<evidence type="ECO:0000256" key="14">
    <source>
        <dbReference type="SAM" id="Phobius"/>
    </source>
</evidence>
<feature type="transmembrane region" description="Helical" evidence="14">
    <location>
        <begin position="265"/>
        <end position="283"/>
    </location>
</feature>
<keyword evidence="8" id="KW-0375">Hydrogen ion transport</keyword>
<proteinExistence type="inferred from homology"/>
<dbReference type="CDD" id="cd00310">
    <property type="entry name" value="ATP-synt_Fo_a_6"/>
    <property type="match status" value="1"/>
</dbReference>
<feature type="transmembrane region" description="Helical" evidence="14">
    <location>
        <begin position="228"/>
        <end position="259"/>
    </location>
</feature>
<dbReference type="GeneID" id="20160273"/>
<evidence type="ECO:0000256" key="1">
    <source>
        <dbReference type="ARBA" id="ARBA00002070"/>
    </source>
</evidence>
<evidence type="ECO:0000256" key="9">
    <source>
        <dbReference type="ARBA" id="ARBA00022989"/>
    </source>
</evidence>
<reference evidence="15" key="1">
    <citation type="journal article" date="2014" name="Genome Biol. Evol.">
        <title>Gene arrangement convergence, diverse intron content, and genetic code modifications in mitochondrial genomes of Sphaeropleales (Chlorophyta).</title>
        <authorList>
            <person name="Fucikova K."/>
            <person name="Lewis P.O."/>
            <person name="Gonzalez-Halphen D."/>
            <person name="Lewis L.A."/>
        </authorList>
    </citation>
    <scope>NUCLEOTIDE SEQUENCE</scope>
    <source>
        <strain evidence="15">UTEX 138</strain>
    </source>
</reference>
<keyword evidence="6" id="KW-0138">CF(0)</keyword>
<dbReference type="SUPFAM" id="SSF81336">
    <property type="entry name" value="F1F0 ATP synthase subunit A"/>
    <property type="match status" value="1"/>
</dbReference>
<dbReference type="EMBL" id="KJ806271">
    <property type="protein sequence ID" value="AIK29159.1"/>
    <property type="molecule type" value="Genomic_DNA"/>
</dbReference>
<dbReference type="GO" id="GO:0005743">
    <property type="term" value="C:mitochondrial inner membrane"/>
    <property type="evidence" value="ECO:0007669"/>
    <property type="project" value="UniProtKB-SubCell"/>
</dbReference>
<comment type="subcellular location">
    <subcellularLocation>
        <location evidence="2">Membrane</location>
        <topology evidence="2">Multi-pass membrane protein</topology>
    </subcellularLocation>
    <subcellularLocation>
        <location evidence="13">Mitochondrion inner membrane</location>
        <topology evidence="13">Multi-pass membrane protein</topology>
    </subcellularLocation>
</comment>
<dbReference type="RefSeq" id="YP_009054671.1">
    <property type="nucleotide sequence ID" value="NC_024761.1"/>
</dbReference>
<accession>A0A076VI53</accession>
<comment type="function">
    <text evidence="1">Mitochondrial membrane ATP synthase (F(1)F(0) ATP synthase or Complex V) produces ATP from ADP in the presence of a proton gradient across the membrane which is generated by electron transport complexes of the respiratory chain. F-type ATPases consist of two structural domains, F(1) - containing the extramembraneous catalytic core and F(0) - containing the membrane proton channel, linked together by a central stalk and a peripheral stalk. During catalysis, ATP synthesis in the catalytic domain of F(1) is coupled via a rotary mechanism of the central stalk subunits to proton translocation. Key component of the proton channel; it may play a direct role in the translocation of protons across the membrane.</text>
</comment>
<geneLocation type="mitochondrion" evidence="15"/>